<keyword evidence="4" id="KW-1185">Reference proteome</keyword>
<dbReference type="GO" id="GO:0016874">
    <property type="term" value="F:ligase activity"/>
    <property type="evidence" value="ECO:0007669"/>
    <property type="project" value="UniProtKB-KW"/>
</dbReference>
<keyword evidence="3" id="KW-0436">Ligase</keyword>
<name>A0ABV9MK22_9MICC</name>
<dbReference type="EMBL" id="JBHSHE010000038">
    <property type="protein sequence ID" value="MFC4716297.1"/>
    <property type="molecule type" value="Genomic_DNA"/>
</dbReference>
<feature type="region of interest" description="Disordered" evidence="1">
    <location>
        <begin position="1"/>
        <end position="23"/>
    </location>
</feature>
<dbReference type="InterPro" id="IPR045864">
    <property type="entry name" value="aa-tRNA-synth_II/BPL/LPL"/>
</dbReference>
<evidence type="ECO:0000256" key="1">
    <source>
        <dbReference type="SAM" id="MobiDB-lite"/>
    </source>
</evidence>
<feature type="domain" description="BPL/LPL catalytic" evidence="2">
    <location>
        <begin position="30"/>
        <end position="234"/>
    </location>
</feature>
<accession>A0ABV9MK22</accession>
<comment type="caution">
    <text evidence="3">The sequence shown here is derived from an EMBL/GenBank/DDBJ whole genome shotgun (WGS) entry which is preliminary data.</text>
</comment>
<evidence type="ECO:0000313" key="3">
    <source>
        <dbReference type="EMBL" id="MFC4716297.1"/>
    </source>
</evidence>
<organism evidence="3 4">
    <name type="scientific">Glutamicibacter bergerei</name>
    <dbReference type="NCBI Taxonomy" id="256702"/>
    <lineage>
        <taxon>Bacteria</taxon>
        <taxon>Bacillati</taxon>
        <taxon>Actinomycetota</taxon>
        <taxon>Actinomycetes</taxon>
        <taxon>Micrococcales</taxon>
        <taxon>Micrococcaceae</taxon>
        <taxon>Glutamicibacter</taxon>
    </lineage>
</organism>
<proteinExistence type="predicted"/>
<dbReference type="SUPFAM" id="SSF55681">
    <property type="entry name" value="Class II aaRS and biotin synthetases"/>
    <property type="match status" value="1"/>
</dbReference>
<reference evidence="4" key="1">
    <citation type="journal article" date="2019" name="Int. J. Syst. Evol. Microbiol.">
        <title>The Global Catalogue of Microorganisms (GCM) 10K type strain sequencing project: providing services to taxonomists for standard genome sequencing and annotation.</title>
        <authorList>
            <consortium name="The Broad Institute Genomics Platform"/>
            <consortium name="The Broad Institute Genome Sequencing Center for Infectious Disease"/>
            <person name="Wu L."/>
            <person name="Ma J."/>
        </authorList>
    </citation>
    <scope>NUCLEOTIDE SEQUENCE [LARGE SCALE GENOMIC DNA]</scope>
    <source>
        <strain evidence="4">CGMCC 1.12849</strain>
    </source>
</reference>
<sequence>MTLWNPESSAPLSYQFEDASGDPEADLERGVQLLREVQAGTRGPLLRFYRPDPTLAFGQRDIRLPGFERAAQAAQGAGYAPLVRKAGGRAAAYHRGTLIVDHIEPHSEAIIGQQQRFKVFADLYARAFRKLHVDAHVGPIDGEYCPGDYSVHGVPTDSSRASSAVKLIGTAQRVISGAWLFSSVFVIEDSAPLRSVLDTVYRALEIPMDPSTVGAADDLVSGLTVEDFVLALLEVYREHTELLDA</sequence>
<evidence type="ECO:0000313" key="4">
    <source>
        <dbReference type="Proteomes" id="UP001595884"/>
    </source>
</evidence>
<dbReference type="Gene3D" id="3.30.930.10">
    <property type="entry name" value="Bira Bifunctional Protein, Domain 2"/>
    <property type="match status" value="1"/>
</dbReference>
<dbReference type="Pfam" id="PF21948">
    <property type="entry name" value="LplA-B_cat"/>
    <property type="match status" value="1"/>
</dbReference>
<gene>
    <name evidence="3" type="ORF">ACFO7V_09110</name>
</gene>
<evidence type="ECO:0000259" key="2">
    <source>
        <dbReference type="Pfam" id="PF21948"/>
    </source>
</evidence>
<protein>
    <submittedName>
        <fullName evidence="3">Biotin/lipoate A/B protein ligase family protein</fullName>
    </submittedName>
</protein>
<dbReference type="InterPro" id="IPR004143">
    <property type="entry name" value="BPL_LPL_catalytic"/>
</dbReference>
<dbReference type="Proteomes" id="UP001595884">
    <property type="component" value="Unassembled WGS sequence"/>
</dbReference>
<feature type="compositionally biased region" description="Polar residues" evidence="1">
    <location>
        <begin position="1"/>
        <end position="12"/>
    </location>
</feature>
<dbReference type="RefSeq" id="WP_346059946.1">
    <property type="nucleotide sequence ID" value="NZ_BAAAVQ010000068.1"/>
</dbReference>